<proteinExistence type="predicted"/>
<sequence>MSRLTALYEQESAKVNAEVATARNAEQEKKHHREVELNTKYLRLLSNEDTGDDYYQDTLPVELNPQKQALFCEAAKLVHEDKWNSFVDGTDRKPLDLYSFDELTVFDADGLPISNTKKPDYGYGVHCTVKNYIRHHLGKFYWADGSVHCTYYNVEIETKYLRKEGLIGTIRTNKRREKAVKACKDKMREAMDIIKGALHGEQKFVYLLFDTSNSLGYNCQVSFALFQDGMLFPLLLHSDSRSDSNLYDRYDQPKVGLKKFMELTVAETEAFIAKSIAGINGGGTPSIRVSTRLPIIGKTDTRNSVF</sequence>
<reference evidence="1 2" key="1">
    <citation type="journal article" date="2021" name="ISME Commun">
        <title>Automated analysis of genomic sequences facilitates high-throughput and comprehensive description of bacteria.</title>
        <authorList>
            <person name="Hitch T.C.A."/>
        </authorList>
    </citation>
    <scope>NUCLEOTIDE SEQUENCE [LARGE SCALE GENOMIC DNA]</scope>
    <source>
        <strain evidence="1 2">Sanger_03</strain>
    </source>
</reference>
<evidence type="ECO:0000313" key="2">
    <source>
        <dbReference type="Proteomes" id="UP001652431"/>
    </source>
</evidence>
<dbReference type="EMBL" id="JAOQJU010000004">
    <property type="protein sequence ID" value="MCU6686065.1"/>
    <property type="molecule type" value="Genomic_DNA"/>
</dbReference>
<evidence type="ECO:0000313" key="1">
    <source>
        <dbReference type="EMBL" id="MCU6686065.1"/>
    </source>
</evidence>
<comment type="caution">
    <text evidence="1">The sequence shown here is derived from an EMBL/GenBank/DDBJ whole genome shotgun (WGS) entry which is preliminary data.</text>
</comment>
<organism evidence="1 2">
    <name type="scientific">Dorea acetigenes</name>
    <dbReference type="NCBI Taxonomy" id="2981787"/>
    <lineage>
        <taxon>Bacteria</taxon>
        <taxon>Bacillati</taxon>
        <taxon>Bacillota</taxon>
        <taxon>Clostridia</taxon>
        <taxon>Lachnospirales</taxon>
        <taxon>Lachnospiraceae</taxon>
        <taxon>Dorea</taxon>
    </lineage>
</organism>
<protein>
    <submittedName>
        <fullName evidence="1">Uncharacterized protein</fullName>
    </submittedName>
</protein>
<gene>
    <name evidence="1" type="ORF">OCV99_05750</name>
</gene>
<dbReference type="Proteomes" id="UP001652431">
    <property type="component" value="Unassembled WGS sequence"/>
</dbReference>
<dbReference type="RefSeq" id="WP_158369039.1">
    <property type="nucleotide sequence ID" value="NZ_JAOQJU010000004.1"/>
</dbReference>
<name>A0ABT2RKX7_9FIRM</name>
<keyword evidence="2" id="KW-1185">Reference proteome</keyword>
<accession>A0ABT2RKX7</accession>